<dbReference type="AlphaFoldDB" id="A0A4R8WDV9"/>
<dbReference type="EMBL" id="SOFL01000012">
    <property type="protein sequence ID" value="TFC04741.1"/>
    <property type="molecule type" value="Genomic_DNA"/>
</dbReference>
<protein>
    <submittedName>
        <fullName evidence="4">DUF4349 domain-containing protein</fullName>
    </submittedName>
</protein>
<reference evidence="4 5" key="1">
    <citation type="submission" date="2019-03" db="EMBL/GenBank/DDBJ databases">
        <title>Genomics of glacier-inhabiting Cryobacterium strains.</title>
        <authorList>
            <person name="Liu Q."/>
            <person name="Xin Y.-H."/>
        </authorList>
    </citation>
    <scope>NUCLEOTIDE SEQUENCE [LARGE SCALE GENOMIC DNA]</scope>
    <source>
        <strain evidence="4 5">RHLS22-1</strain>
    </source>
</reference>
<dbReference type="InterPro" id="IPR025645">
    <property type="entry name" value="DUF4349"/>
</dbReference>
<name>A0A4R8WDV9_9MICO</name>
<dbReference type="OrthoDB" id="186919at2"/>
<evidence type="ECO:0000313" key="4">
    <source>
        <dbReference type="EMBL" id="TFC04741.1"/>
    </source>
</evidence>
<organism evidence="4 5">
    <name type="scientific">Cryobacterium adonitolivorans</name>
    <dbReference type="NCBI Taxonomy" id="1259189"/>
    <lineage>
        <taxon>Bacteria</taxon>
        <taxon>Bacillati</taxon>
        <taxon>Actinomycetota</taxon>
        <taxon>Actinomycetes</taxon>
        <taxon>Micrococcales</taxon>
        <taxon>Microbacteriaceae</taxon>
        <taxon>Cryobacterium</taxon>
    </lineage>
</organism>
<evidence type="ECO:0000256" key="1">
    <source>
        <dbReference type="SAM" id="MobiDB-lite"/>
    </source>
</evidence>
<feature type="transmembrane region" description="Helical" evidence="2">
    <location>
        <begin position="25"/>
        <end position="46"/>
    </location>
</feature>
<feature type="transmembrane region" description="Helical" evidence="2">
    <location>
        <begin position="285"/>
        <end position="304"/>
    </location>
</feature>
<accession>A0A4R8WDV9</accession>
<proteinExistence type="predicted"/>
<comment type="caution">
    <text evidence="4">The sequence shown here is derived from an EMBL/GenBank/DDBJ whole genome shotgun (WGS) entry which is preliminary data.</text>
</comment>
<evidence type="ECO:0000256" key="2">
    <source>
        <dbReference type="SAM" id="Phobius"/>
    </source>
</evidence>
<keyword evidence="2" id="KW-0812">Transmembrane</keyword>
<sequence length="310" mass="31984">MSYSAKTQGVAQAVPNRRPLRLTRAVGVTGALALIGLLLAGCTALGSQNSSDSGSSSESMDAGTVPGQLPVPGEAAVGEAAGDAAVTDRSVITTGSVSLTVADPIRSAEDAATIVEEAGGRVDSRTETPETENQSASANLSLRIPVGDLDRTLDALRALGTVNYVSMNSSDVTQQSQDLDARITALSTSVDRLLALMSQATTTTDLIAIESELSTRQAELEGMKSQRDYLTDQVEYSTISLELYSTGTVAPGAPDNFWTAVVAGWNTLVTALGALLVGIGFALPWLAIVALAGGIVFLIVRLATRRGNAT</sequence>
<dbReference type="RefSeq" id="WP_134452703.1">
    <property type="nucleotide sequence ID" value="NZ_SOFL01000012.1"/>
</dbReference>
<keyword evidence="2" id="KW-1133">Transmembrane helix</keyword>
<gene>
    <name evidence="4" type="ORF">E3O42_04360</name>
</gene>
<evidence type="ECO:0000259" key="3">
    <source>
        <dbReference type="Pfam" id="PF14257"/>
    </source>
</evidence>
<feature type="region of interest" description="Disordered" evidence="1">
    <location>
        <begin position="47"/>
        <end position="74"/>
    </location>
</feature>
<dbReference type="Proteomes" id="UP000297907">
    <property type="component" value="Unassembled WGS sequence"/>
</dbReference>
<dbReference type="Pfam" id="PF14257">
    <property type="entry name" value="DUF4349"/>
    <property type="match status" value="1"/>
</dbReference>
<feature type="domain" description="DUF4349" evidence="3">
    <location>
        <begin position="89"/>
        <end position="296"/>
    </location>
</feature>
<feature type="compositionally biased region" description="Low complexity" evidence="1">
    <location>
        <begin position="47"/>
        <end position="59"/>
    </location>
</feature>
<keyword evidence="2" id="KW-0472">Membrane</keyword>
<keyword evidence="5" id="KW-1185">Reference proteome</keyword>
<evidence type="ECO:0000313" key="5">
    <source>
        <dbReference type="Proteomes" id="UP000297907"/>
    </source>
</evidence>